<feature type="domain" description="ABC transporter" evidence="5">
    <location>
        <begin position="3"/>
        <end position="230"/>
    </location>
</feature>
<dbReference type="PROSITE" id="PS50893">
    <property type="entry name" value="ABC_TRANSPORTER_2"/>
    <property type="match status" value="1"/>
</dbReference>
<feature type="compositionally biased region" description="Low complexity" evidence="4">
    <location>
        <begin position="241"/>
        <end position="254"/>
    </location>
</feature>
<dbReference type="Proteomes" id="UP001212803">
    <property type="component" value="Chromosome"/>
</dbReference>
<organism evidence="6 7">
    <name type="scientific">Tepidiforma flava</name>
    <dbReference type="NCBI Taxonomy" id="3004094"/>
    <lineage>
        <taxon>Bacteria</taxon>
        <taxon>Bacillati</taxon>
        <taxon>Chloroflexota</taxon>
        <taxon>Tepidiformia</taxon>
        <taxon>Tepidiformales</taxon>
        <taxon>Tepidiformaceae</taxon>
        <taxon>Tepidiforma</taxon>
    </lineage>
</organism>
<dbReference type="SUPFAM" id="SSF52540">
    <property type="entry name" value="P-loop containing nucleoside triphosphate hydrolases"/>
    <property type="match status" value="1"/>
</dbReference>
<evidence type="ECO:0000313" key="7">
    <source>
        <dbReference type="Proteomes" id="UP001212803"/>
    </source>
</evidence>
<dbReference type="PANTHER" id="PTHR42781">
    <property type="entry name" value="SPERMIDINE/PUTRESCINE IMPORT ATP-BINDING PROTEIN POTA"/>
    <property type="match status" value="1"/>
</dbReference>
<gene>
    <name evidence="6" type="ORF">O0235_07850</name>
</gene>
<dbReference type="EMBL" id="CP115149">
    <property type="protein sequence ID" value="WBL37477.1"/>
    <property type="molecule type" value="Genomic_DNA"/>
</dbReference>
<keyword evidence="1" id="KW-0813">Transport</keyword>
<dbReference type="RefSeq" id="WP_270057990.1">
    <property type="nucleotide sequence ID" value="NZ_CP115149.1"/>
</dbReference>
<evidence type="ECO:0000256" key="4">
    <source>
        <dbReference type="SAM" id="MobiDB-lite"/>
    </source>
</evidence>
<proteinExistence type="predicted"/>
<reference evidence="6 7" key="1">
    <citation type="journal article" date="2023" name="ISME J.">
        <title>Thermophilic Dehalococcoidia with unusual traits shed light on an unexpected past.</title>
        <authorList>
            <person name="Palmer M."/>
            <person name="Covington J.K."/>
            <person name="Zhou E.M."/>
            <person name="Thomas S.C."/>
            <person name="Habib N."/>
            <person name="Seymour C.O."/>
            <person name="Lai D."/>
            <person name="Johnston J."/>
            <person name="Hashimi A."/>
            <person name="Jiao J.Y."/>
            <person name="Muok A.R."/>
            <person name="Liu L."/>
            <person name="Xian W.D."/>
            <person name="Zhi X.Y."/>
            <person name="Li M.M."/>
            <person name="Silva L.P."/>
            <person name="Bowen B.P."/>
            <person name="Louie K."/>
            <person name="Briegel A."/>
            <person name="Pett-Ridge J."/>
            <person name="Weber P.K."/>
            <person name="Tocheva E.I."/>
            <person name="Woyke T."/>
            <person name="Northen T.R."/>
            <person name="Mayali X."/>
            <person name="Li W.J."/>
            <person name="Hedlund B.P."/>
        </authorList>
    </citation>
    <scope>NUCLEOTIDE SEQUENCE [LARGE SCALE GENOMIC DNA]</scope>
    <source>
        <strain evidence="6 7">YIM 72310</strain>
    </source>
</reference>
<keyword evidence="7" id="KW-1185">Reference proteome</keyword>
<sequence length="389" mass="40948">MEVRFEDVEVRKGGRTVLEVPGLTLGRAAVTALLGPNGSGKTTALRLMAGLERPARGRVLLDGEPAERAARKAAAYAFQRAVFLRGTVRANLDLALRLRGVPAAERARRIARAAEACGIGHLLERDALRLSGGEAQRANLARALALEAELVLLDEPLSGLDGPGRAALLADLPGMLAAARATVVLVTHDRDEALLLAQELVLLIGGRPAAHGPAGEVFRRPPTREAAAFLGYTLLGSEAIRPGAPPSARGAGVRARGRAGGRPRDAPCGGRANRWRPGAGGGPGWDAGTLAGQRSGGQRAGGGGGALPRRRAAGGVGWSRMCTQLVVDGEEIPTSPGSKVPVMLPFSERAPARIPLSKTAFARELHLWRMKGSFRARARRRRSRPRSRR</sequence>
<dbReference type="PANTHER" id="PTHR42781:SF4">
    <property type="entry name" value="SPERMIDINE_PUTRESCINE IMPORT ATP-BINDING PROTEIN POTA"/>
    <property type="match status" value="1"/>
</dbReference>
<evidence type="ECO:0000256" key="1">
    <source>
        <dbReference type="ARBA" id="ARBA00022448"/>
    </source>
</evidence>
<evidence type="ECO:0000259" key="5">
    <source>
        <dbReference type="PROSITE" id="PS50893"/>
    </source>
</evidence>
<evidence type="ECO:0000256" key="2">
    <source>
        <dbReference type="ARBA" id="ARBA00022741"/>
    </source>
</evidence>
<dbReference type="InterPro" id="IPR003593">
    <property type="entry name" value="AAA+_ATPase"/>
</dbReference>
<accession>A0ABY7MAA4</accession>
<dbReference type="Pfam" id="PF00005">
    <property type="entry name" value="ABC_tran"/>
    <property type="match status" value="1"/>
</dbReference>
<dbReference type="GO" id="GO:0005524">
    <property type="term" value="F:ATP binding"/>
    <property type="evidence" value="ECO:0007669"/>
    <property type="project" value="UniProtKB-KW"/>
</dbReference>
<dbReference type="InterPro" id="IPR017871">
    <property type="entry name" value="ABC_transporter-like_CS"/>
</dbReference>
<keyword evidence="3 6" id="KW-0067">ATP-binding</keyword>
<dbReference type="InterPro" id="IPR027417">
    <property type="entry name" value="P-loop_NTPase"/>
</dbReference>
<feature type="compositionally biased region" description="Low complexity" evidence="4">
    <location>
        <begin position="266"/>
        <end position="277"/>
    </location>
</feature>
<feature type="compositionally biased region" description="Gly residues" evidence="4">
    <location>
        <begin position="294"/>
        <end position="306"/>
    </location>
</feature>
<keyword evidence="2" id="KW-0547">Nucleotide-binding</keyword>
<evidence type="ECO:0000313" key="6">
    <source>
        <dbReference type="EMBL" id="WBL37477.1"/>
    </source>
</evidence>
<dbReference type="SMART" id="SM00382">
    <property type="entry name" value="AAA"/>
    <property type="match status" value="1"/>
</dbReference>
<evidence type="ECO:0000256" key="3">
    <source>
        <dbReference type="ARBA" id="ARBA00022840"/>
    </source>
</evidence>
<dbReference type="InterPro" id="IPR003439">
    <property type="entry name" value="ABC_transporter-like_ATP-bd"/>
</dbReference>
<protein>
    <submittedName>
        <fullName evidence="6">ATP-binding cassette domain-containing protein</fullName>
    </submittedName>
</protein>
<dbReference type="Gene3D" id="3.40.50.300">
    <property type="entry name" value="P-loop containing nucleotide triphosphate hydrolases"/>
    <property type="match status" value="1"/>
</dbReference>
<dbReference type="PROSITE" id="PS00211">
    <property type="entry name" value="ABC_TRANSPORTER_1"/>
    <property type="match status" value="1"/>
</dbReference>
<feature type="region of interest" description="Disordered" evidence="4">
    <location>
        <begin position="241"/>
        <end position="312"/>
    </location>
</feature>
<dbReference type="InterPro" id="IPR050093">
    <property type="entry name" value="ABC_SmlMolc_Importer"/>
</dbReference>
<name>A0ABY7MAA4_9CHLR</name>